<organism evidence="4 8">
    <name type="scientific">Iris pallida</name>
    <name type="common">Sweet iris</name>
    <dbReference type="NCBI Taxonomy" id="29817"/>
    <lineage>
        <taxon>Eukaryota</taxon>
        <taxon>Viridiplantae</taxon>
        <taxon>Streptophyta</taxon>
        <taxon>Embryophyta</taxon>
        <taxon>Tracheophyta</taxon>
        <taxon>Spermatophyta</taxon>
        <taxon>Magnoliopsida</taxon>
        <taxon>Liliopsida</taxon>
        <taxon>Asparagales</taxon>
        <taxon>Iridaceae</taxon>
        <taxon>Iridoideae</taxon>
        <taxon>Irideae</taxon>
        <taxon>Iris</taxon>
    </lineage>
</organism>
<dbReference type="EMBL" id="JANAVB010033016">
    <property type="protein sequence ID" value="KAJ6809570.1"/>
    <property type="molecule type" value="Genomic_DNA"/>
</dbReference>
<reference evidence="4" key="1">
    <citation type="journal article" date="2023" name="GigaByte">
        <title>Genome assembly of the bearded iris, Iris pallida Lam.</title>
        <authorList>
            <person name="Bruccoleri R.E."/>
            <person name="Oakeley E.J."/>
            <person name="Faust A.M.E."/>
            <person name="Altorfer M."/>
            <person name="Dessus-Babus S."/>
            <person name="Burckhardt D."/>
            <person name="Oertli M."/>
            <person name="Naumann U."/>
            <person name="Petersen F."/>
            <person name="Wong J."/>
        </authorList>
    </citation>
    <scope>NUCLEOTIDE SEQUENCE</scope>
    <source>
        <strain evidence="4">GSM-AAB239-AS_SAM_17_03QT</strain>
    </source>
</reference>
<dbReference type="EMBL" id="JANAVB010006397">
    <property type="protein sequence ID" value="KAJ6845067.1"/>
    <property type="molecule type" value="Genomic_DNA"/>
</dbReference>
<feature type="compositionally biased region" description="Polar residues" evidence="2">
    <location>
        <begin position="189"/>
        <end position="198"/>
    </location>
</feature>
<feature type="region of interest" description="Disordered" evidence="2">
    <location>
        <begin position="167"/>
        <end position="198"/>
    </location>
</feature>
<evidence type="ECO:0000313" key="6">
    <source>
        <dbReference type="EMBL" id="KAJ6845067.1"/>
    </source>
</evidence>
<dbReference type="EMBL" id="JANAVB010006397">
    <property type="protein sequence ID" value="KAJ6845066.1"/>
    <property type="molecule type" value="Genomic_DNA"/>
</dbReference>
<evidence type="ECO:0000313" key="8">
    <source>
        <dbReference type="Proteomes" id="UP001140949"/>
    </source>
</evidence>
<gene>
    <name evidence="4" type="ORF">M6B38_162100</name>
    <name evidence="7" type="ORF">M6B38_252435</name>
    <name evidence="5" type="ORF">M6B38_290250</name>
    <name evidence="6" type="ORF">M6B38_290255</name>
</gene>
<dbReference type="Proteomes" id="UP001140949">
    <property type="component" value="Unassembled WGS sequence"/>
</dbReference>
<evidence type="ECO:0000256" key="1">
    <source>
        <dbReference type="ARBA" id="ARBA00005474"/>
    </source>
</evidence>
<accession>A0AAX6EZJ1</accession>
<dbReference type="PANTHER" id="PTHR31301:SF68">
    <property type="entry name" value="LOB DOMAIN-CONTAINING PROTEIN 32-RELATED"/>
    <property type="match status" value="1"/>
</dbReference>
<evidence type="ECO:0000259" key="3">
    <source>
        <dbReference type="PROSITE" id="PS50891"/>
    </source>
</evidence>
<dbReference type="EMBL" id="JANAVB010001320">
    <property type="protein sequence ID" value="KAJ6852969.1"/>
    <property type="molecule type" value="Genomic_DNA"/>
</dbReference>
<dbReference type="AlphaFoldDB" id="A0AAX6EZJ1"/>
<evidence type="ECO:0000256" key="2">
    <source>
        <dbReference type="SAM" id="MobiDB-lite"/>
    </source>
</evidence>
<sequence>MTSSSSPCAACKFLQCNCTQGCVFAPYFPSDQPRFSNVFRVFGASNVAMMLNWVCPEHRKDMANYLAYMSLIDPVQGCFREIELLEGLKQNLQILEIQKRTFDYLNRLLAVVRALVDDDDDAAVPLGHVFTPPHHPQQQEEDYNYLVPASSSASQRQMLMQTSGVQIGNTSDADEPTIIASDAPDSDEPTTTASSSSLGHQSCCFELLMSTNCTHRQKGERK</sequence>
<keyword evidence="8" id="KW-1185">Reference proteome</keyword>
<comment type="caution">
    <text evidence="4">The sequence shown here is derived from an EMBL/GenBank/DDBJ whole genome shotgun (WGS) entry which is preliminary data.</text>
</comment>
<dbReference type="PANTHER" id="PTHR31301">
    <property type="entry name" value="LOB DOMAIN-CONTAINING PROTEIN 4-RELATED"/>
    <property type="match status" value="1"/>
</dbReference>
<reference evidence="4" key="2">
    <citation type="submission" date="2023-04" db="EMBL/GenBank/DDBJ databases">
        <authorList>
            <person name="Bruccoleri R.E."/>
            <person name="Oakeley E.J."/>
            <person name="Faust A.-M."/>
            <person name="Dessus-Babus S."/>
            <person name="Altorfer M."/>
            <person name="Burckhardt D."/>
            <person name="Oertli M."/>
            <person name="Naumann U."/>
            <person name="Petersen F."/>
            <person name="Wong J."/>
        </authorList>
    </citation>
    <scope>NUCLEOTIDE SEQUENCE</scope>
    <source>
        <strain evidence="4">GSM-AAB239-AS_SAM_17_03QT</strain>
        <tissue evidence="4">Leaf</tissue>
    </source>
</reference>
<evidence type="ECO:0000313" key="5">
    <source>
        <dbReference type="EMBL" id="KAJ6845066.1"/>
    </source>
</evidence>
<proteinExistence type="inferred from homology"/>
<feature type="domain" description="LOB" evidence="3">
    <location>
        <begin position="6"/>
        <end position="106"/>
    </location>
</feature>
<dbReference type="Pfam" id="PF03195">
    <property type="entry name" value="LOB"/>
    <property type="match status" value="1"/>
</dbReference>
<evidence type="ECO:0000313" key="4">
    <source>
        <dbReference type="EMBL" id="KAJ6809570.1"/>
    </source>
</evidence>
<comment type="similarity">
    <text evidence="1">Belongs to the LOB domain-containing protein family.</text>
</comment>
<evidence type="ECO:0000313" key="7">
    <source>
        <dbReference type="EMBL" id="KAJ6852969.1"/>
    </source>
</evidence>
<protein>
    <submittedName>
        <fullName evidence="4">LOB domain-containing protein 36</fullName>
    </submittedName>
</protein>
<name>A0AAX6EZJ1_IRIPA</name>
<dbReference type="PROSITE" id="PS50891">
    <property type="entry name" value="LOB"/>
    <property type="match status" value="1"/>
</dbReference>
<dbReference type="InterPro" id="IPR004883">
    <property type="entry name" value="LOB"/>
</dbReference>